<evidence type="ECO:0000313" key="2">
    <source>
        <dbReference type="Proteomes" id="UP001139474"/>
    </source>
</evidence>
<accession>A0A9X2G1N3</accession>
<organism evidence="1 2">
    <name type="scientific">Idiomarina rhizosphaerae</name>
    <dbReference type="NCBI Taxonomy" id="2961572"/>
    <lineage>
        <taxon>Bacteria</taxon>
        <taxon>Pseudomonadati</taxon>
        <taxon>Pseudomonadota</taxon>
        <taxon>Gammaproteobacteria</taxon>
        <taxon>Alteromonadales</taxon>
        <taxon>Idiomarinaceae</taxon>
        <taxon>Idiomarina</taxon>
    </lineage>
</organism>
<reference evidence="1" key="1">
    <citation type="submission" date="2022-06" db="EMBL/GenBank/DDBJ databases">
        <title>Idiomarina rhizosphaerae M1R2S28.</title>
        <authorList>
            <person name="Sun J.-Q."/>
            <person name="Li L.-F."/>
        </authorList>
    </citation>
    <scope>NUCLEOTIDE SEQUENCE</scope>
    <source>
        <strain evidence="1">M1R2S28</strain>
    </source>
</reference>
<dbReference type="Proteomes" id="UP001139474">
    <property type="component" value="Unassembled WGS sequence"/>
</dbReference>
<dbReference type="EMBL" id="JAMZDE010000007">
    <property type="protein sequence ID" value="MCP1339576.1"/>
    <property type="molecule type" value="Genomic_DNA"/>
</dbReference>
<gene>
    <name evidence="1" type="ORF">NJR55_08195</name>
</gene>
<sequence length="84" mass="9976">MKIQFTTSKGNELLETLRSEGWKIKSQYSPLAFDKGIDYDRYELVLYEHKLLLEWNNWFEWELTGADDLLLKLQTRFGSELSQG</sequence>
<keyword evidence="2" id="KW-1185">Reference proteome</keyword>
<dbReference type="RefSeq" id="WP_253619479.1">
    <property type="nucleotide sequence ID" value="NZ_JAMZDE010000007.1"/>
</dbReference>
<protein>
    <submittedName>
        <fullName evidence="1">Uncharacterized protein</fullName>
    </submittedName>
</protein>
<name>A0A9X2G1N3_9GAMM</name>
<evidence type="ECO:0000313" key="1">
    <source>
        <dbReference type="EMBL" id="MCP1339576.1"/>
    </source>
</evidence>
<proteinExistence type="predicted"/>
<comment type="caution">
    <text evidence="1">The sequence shown here is derived from an EMBL/GenBank/DDBJ whole genome shotgun (WGS) entry which is preliminary data.</text>
</comment>
<dbReference type="AlphaFoldDB" id="A0A9X2G1N3"/>